<feature type="domain" description="Novel STAND NTPase 5" evidence="1">
    <location>
        <begin position="25"/>
        <end position="127"/>
    </location>
</feature>
<comment type="caution">
    <text evidence="2">The sequence shown here is derived from an EMBL/GenBank/DDBJ whole genome shotgun (WGS) entry which is preliminary data.</text>
</comment>
<proteinExistence type="predicted"/>
<organism evidence="2 3">
    <name type="scientific">Alcanivorax hongdengensis A-11-3</name>
    <dbReference type="NCBI Taxonomy" id="1177179"/>
    <lineage>
        <taxon>Bacteria</taxon>
        <taxon>Pseudomonadati</taxon>
        <taxon>Pseudomonadota</taxon>
        <taxon>Gammaproteobacteria</taxon>
        <taxon>Oceanospirillales</taxon>
        <taxon>Alcanivoracaceae</taxon>
        <taxon>Alcanivorax</taxon>
    </lineage>
</organism>
<keyword evidence="3" id="KW-1185">Reference proteome</keyword>
<dbReference type="STRING" id="1177179.A11A3_16400"/>
<sequence>MFFAGMIQKHSGFSHLWELVGRTKELEELVANLNENDKPITLLSGSGGSGKTRLIKAAVDKITSTENGRSIFLLTQDRVTSKSLEDLGRNRKLLVCDDAHDREELRLLIEYAANPDNNTRLLLAYRKYGESRIRQQAPQLITDETPIIELKKLAPEDAEALATQALSQFGGDTRHGKRLAEYTGDCPLATIIGAQILSDNRDTLPDFLHSEEIFRDTLMLQLVEKIVEGVGSGLDQGSVRQVLETIALIQPIYENDGALIQAVESTSSLNKSNIIRVLKRLKESGVLFQRGRKSKISPDLLGDFLVESSCVINSRSTGIAEAVFESLPAGYIGNLLVNLGKLDWRLSNGDTRQSELLNSIWEKLDGSEPHSSAVAEAAFYQPEKAIRYARRLIDDGSKEKSITKILKYIAYNFEYLPDACELLWKIGRDDDRSLNQHPWHGIRVLNELGGPEPGKPIKYCDIIADFAISLTHNKDSWKHAYSPIDFLVEILSTEGHTTIATARAFTMTPFCVAQESMAATRRKVVTALIGLLNHKDKFVAYSAAMKLHEALRYPMGLFGAHLPKETRESWNNDFIETLNDIETFLTTNEVAAPVLMGIVKSVSWHAFYADEATSGPAQAIMRHLDRDLKTKATRLIMDEWGHSTFRNDRGASWEEIHTEMSNFSRTLTKSFNDASEILNFLRECLADIEESKSGQHSATTLINSMIEESNEFLSEILKSAFSNNDELMLQYAGVALGKLLNIAPKEAHDWISRTMACSGIVNLAT</sequence>
<dbReference type="InterPro" id="IPR016024">
    <property type="entry name" value="ARM-type_fold"/>
</dbReference>
<dbReference type="InterPro" id="IPR057574">
    <property type="entry name" value="nSTAND_NTPase5_dom"/>
</dbReference>
<dbReference type="PATRIC" id="fig|1177179.3.peg.3229"/>
<protein>
    <submittedName>
        <fullName evidence="2">Helix-turn-helix domain-containing protein</fullName>
    </submittedName>
</protein>
<name>L0W7L3_9GAMM</name>
<dbReference type="SUPFAM" id="SSF48371">
    <property type="entry name" value="ARM repeat"/>
    <property type="match status" value="1"/>
</dbReference>
<reference evidence="2 3" key="1">
    <citation type="journal article" date="2012" name="J. Bacteriol.">
        <title>Genome Sequence of the Alkane-Degrading Bacterium Alcanivorax hongdengensis Type Strain A-11-3.</title>
        <authorList>
            <person name="Lai Q."/>
            <person name="Shao Z."/>
        </authorList>
    </citation>
    <scope>NUCLEOTIDE SEQUENCE [LARGE SCALE GENOMIC DNA]</scope>
    <source>
        <strain evidence="2 3">A-11-3</strain>
    </source>
</reference>
<evidence type="ECO:0000313" key="3">
    <source>
        <dbReference type="Proteomes" id="UP000010164"/>
    </source>
</evidence>
<evidence type="ECO:0000313" key="2">
    <source>
        <dbReference type="EMBL" id="EKF72914.1"/>
    </source>
</evidence>
<dbReference type="Proteomes" id="UP000010164">
    <property type="component" value="Unassembled WGS sequence"/>
</dbReference>
<accession>L0W7L3</accession>
<evidence type="ECO:0000259" key="1">
    <source>
        <dbReference type="Pfam" id="PF25199"/>
    </source>
</evidence>
<dbReference type="Pfam" id="PF25199">
    <property type="entry name" value="nSTAND_NTPase5"/>
    <property type="match status" value="1"/>
</dbReference>
<dbReference type="eggNOG" id="COG0470">
    <property type="taxonomic scope" value="Bacteria"/>
</dbReference>
<dbReference type="SUPFAM" id="SSF52540">
    <property type="entry name" value="P-loop containing nucleoside triphosphate hydrolases"/>
    <property type="match status" value="1"/>
</dbReference>
<dbReference type="Gene3D" id="3.40.50.300">
    <property type="entry name" value="P-loop containing nucleotide triphosphate hydrolases"/>
    <property type="match status" value="1"/>
</dbReference>
<gene>
    <name evidence="2" type="ORF">A11A3_16400</name>
</gene>
<dbReference type="AlphaFoldDB" id="L0W7L3"/>
<dbReference type="EMBL" id="AMRJ01000044">
    <property type="protein sequence ID" value="EKF72914.1"/>
    <property type="molecule type" value="Genomic_DNA"/>
</dbReference>
<dbReference type="InterPro" id="IPR027417">
    <property type="entry name" value="P-loop_NTPase"/>
</dbReference>